<proteinExistence type="predicted"/>
<protein>
    <submittedName>
        <fullName evidence="1">Uncharacterized protein</fullName>
    </submittedName>
</protein>
<evidence type="ECO:0000313" key="2">
    <source>
        <dbReference type="Proteomes" id="UP000823674"/>
    </source>
</evidence>
<dbReference type="Proteomes" id="UP000823674">
    <property type="component" value="Chromosome A08"/>
</dbReference>
<accession>A0ABQ7LQ00</accession>
<organism evidence="1 2">
    <name type="scientific">Brassica rapa subsp. trilocularis</name>
    <dbReference type="NCBI Taxonomy" id="1813537"/>
    <lineage>
        <taxon>Eukaryota</taxon>
        <taxon>Viridiplantae</taxon>
        <taxon>Streptophyta</taxon>
        <taxon>Embryophyta</taxon>
        <taxon>Tracheophyta</taxon>
        <taxon>Spermatophyta</taxon>
        <taxon>Magnoliopsida</taxon>
        <taxon>eudicotyledons</taxon>
        <taxon>Gunneridae</taxon>
        <taxon>Pentapetalae</taxon>
        <taxon>rosids</taxon>
        <taxon>malvids</taxon>
        <taxon>Brassicales</taxon>
        <taxon>Brassicaceae</taxon>
        <taxon>Brassiceae</taxon>
        <taxon>Brassica</taxon>
    </lineage>
</organism>
<comment type="caution">
    <text evidence="1">The sequence shown here is derived from an EMBL/GenBank/DDBJ whole genome shotgun (WGS) entry which is preliminary data.</text>
</comment>
<reference evidence="1 2" key="1">
    <citation type="submission" date="2021-03" db="EMBL/GenBank/DDBJ databases">
        <authorList>
            <person name="King G.J."/>
            <person name="Bancroft I."/>
            <person name="Baten A."/>
            <person name="Bloomfield J."/>
            <person name="Borpatragohain P."/>
            <person name="He Z."/>
            <person name="Irish N."/>
            <person name="Irwin J."/>
            <person name="Liu K."/>
            <person name="Mauleon R.P."/>
            <person name="Moore J."/>
            <person name="Morris R."/>
            <person name="Ostergaard L."/>
            <person name="Wang B."/>
            <person name="Wells R."/>
        </authorList>
    </citation>
    <scope>NUCLEOTIDE SEQUENCE [LARGE SCALE GENOMIC DNA]</scope>
    <source>
        <strain evidence="1">R-o-18</strain>
        <tissue evidence="1">Leaf</tissue>
    </source>
</reference>
<dbReference type="EMBL" id="JADBGQ010000007">
    <property type="protein sequence ID" value="KAG5388654.1"/>
    <property type="molecule type" value="Genomic_DNA"/>
</dbReference>
<keyword evidence="2" id="KW-1185">Reference proteome</keyword>
<sequence>MSPPFSSSIKKTFIVSLRVSSYISYLQVAFSLIVKLCFDVLSVNHFHHYDFGSRRASSTDYFVPNAATRENETVKELKLGVITSLSNLRTMD</sequence>
<name>A0ABQ7LQ00_BRACM</name>
<evidence type="ECO:0000313" key="1">
    <source>
        <dbReference type="EMBL" id="KAG5388654.1"/>
    </source>
</evidence>
<gene>
    <name evidence="1" type="primary">A08p009490.1_BraROA</name>
    <name evidence="1" type="ORF">IGI04_030195</name>
</gene>